<name>A0ABM1E9K5_PRICU</name>
<comment type="similarity">
    <text evidence="1 8">Belongs to the nucleoporin Nup84/Nup107 family.</text>
</comment>
<dbReference type="GeneID" id="106810115"/>
<comment type="subcellular location">
    <subcellularLocation>
        <location evidence="8">Nucleus</location>
        <location evidence="8">Nuclear pore complex</location>
    </subcellularLocation>
    <subcellularLocation>
        <location evidence="8">Nucleus membrane</location>
    </subcellularLocation>
</comment>
<keyword evidence="6 8" id="KW-0906">Nuclear pore complex</keyword>
<protein>
    <recommendedName>
        <fullName evidence="8">Nuclear pore complex protein</fullName>
    </recommendedName>
</protein>
<dbReference type="Gene3D" id="1.20.190.50">
    <property type="match status" value="2"/>
</dbReference>
<evidence type="ECO:0000256" key="4">
    <source>
        <dbReference type="ARBA" id="ARBA00022927"/>
    </source>
</evidence>
<gene>
    <name evidence="11" type="primary">LOC106810115</name>
</gene>
<evidence type="ECO:0000256" key="2">
    <source>
        <dbReference type="ARBA" id="ARBA00022448"/>
    </source>
</evidence>
<keyword evidence="10" id="KW-1185">Reference proteome</keyword>
<dbReference type="PANTHER" id="PTHR13003:SF2">
    <property type="entry name" value="NUCLEAR PORE COMPLEX PROTEIN NUP107"/>
    <property type="match status" value="1"/>
</dbReference>
<dbReference type="Proteomes" id="UP000695022">
    <property type="component" value="Unplaced"/>
</dbReference>
<dbReference type="PANTHER" id="PTHR13003">
    <property type="entry name" value="NUP107-RELATED"/>
    <property type="match status" value="1"/>
</dbReference>
<dbReference type="Pfam" id="PF04121">
    <property type="entry name" value="Nup84_Nup100"/>
    <property type="match status" value="1"/>
</dbReference>
<sequence>MANDPNRFTAQDGRDSFDALMATPEQRQETKSRAMRRSIGVNLQKSLQILDEAIGSPPTGSILRTKRRSIRQSMLTPSQLSESRFDSSAVFGNSFNRTPGASNMIINDSLLDPTVTLHGDALQRKRGFNQDLTTTNVTRLLEDDPNLAGNKALSERVQLMQSLVQKAAPGQARFQQLTDVLLHLTQERDTWELIRTLFFDRLQTAAEELDDADSMEGVEMLDARLSDKDIVNNLFKKEAPTRQNQLVIDWLELSAAQMLSEKYDRVEFFADNSVAWENTLMYLHQRRENVPIGHDRPIVTELDPDAPIRQNRPLADLDREDEARLLKNIFVYIRAGQLHEAEELCVKCGQAWRAATLEGWRLHHDPNYADEGGSEGAAPEGNVYRDIWKAVCWRLSQDERLNLYERAMYGAFSGNLPALLPACPTWEDRLWAYYRTMVDARTEQEIRTDTSTERPLEQLPSAYWNKMLTPEVIFQELQASREETIREQATKPFHVVQRCVIVGDTDTLVDEAADWVSLRPPAHLLRFLAHLVLFLRTIGAKTKEHLCISILEAYVQALIECDYKDLVAFYTSTLPQERQVAWYAKFLEGISEREERQHCLTLARDAGLDVPLITKTLVEVVRTRDTCTLTLDAAKTPALEAATSNEDRQKIEVIDWLVFDESQRAEAMKQANAVMRTFIALKKHSAAREVFRKIPPDSIDLIVLQTRIETGSDDLMAEDDNAVREYLCHQAYLDAQTPFNDWFQYCHHGAPSKPRSQWRLYVHDVACEHRSVSMGGARGSESLADADAPATSIGGHNVLSDSWAAWMRDRPKWREIAAVRVRLLLPCSLVLKQKLETDGLPLFSQVFQKEELRRFLEKMRDSSVALMEQGMDPQGYEPSR</sequence>
<feature type="region of interest" description="Disordered" evidence="9">
    <location>
        <begin position="1"/>
        <end position="35"/>
    </location>
</feature>
<keyword evidence="7 8" id="KW-0539">Nucleus</keyword>
<evidence type="ECO:0000256" key="3">
    <source>
        <dbReference type="ARBA" id="ARBA00022816"/>
    </source>
</evidence>
<keyword evidence="2 8" id="KW-0813">Transport</keyword>
<keyword evidence="4" id="KW-0653">Protein transport</keyword>
<accession>A0ABM1E9K5</accession>
<evidence type="ECO:0000256" key="1">
    <source>
        <dbReference type="ARBA" id="ARBA00009510"/>
    </source>
</evidence>
<dbReference type="InterPro" id="IPR007252">
    <property type="entry name" value="Nup84/Nup107"/>
</dbReference>
<evidence type="ECO:0000313" key="10">
    <source>
        <dbReference type="Proteomes" id="UP000695022"/>
    </source>
</evidence>
<evidence type="ECO:0000256" key="7">
    <source>
        <dbReference type="ARBA" id="ARBA00023242"/>
    </source>
</evidence>
<evidence type="ECO:0000256" key="8">
    <source>
        <dbReference type="RuleBase" id="RU365072"/>
    </source>
</evidence>
<comment type="subunit">
    <text evidence="8">Part of the nuclear pore complex (NPC).</text>
</comment>
<reference evidence="11" key="1">
    <citation type="submission" date="2025-08" db="UniProtKB">
        <authorList>
            <consortium name="RefSeq"/>
        </authorList>
    </citation>
    <scope>IDENTIFICATION</scope>
</reference>
<proteinExistence type="inferred from homology"/>
<dbReference type="Gene3D" id="1.10.3450.20">
    <property type="match status" value="1"/>
</dbReference>
<evidence type="ECO:0000256" key="9">
    <source>
        <dbReference type="SAM" id="MobiDB-lite"/>
    </source>
</evidence>
<keyword evidence="5 8" id="KW-0811">Translocation</keyword>
<organism evidence="10 11">
    <name type="scientific">Priapulus caudatus</name>
    <name type="common">Priapulid worm</name>
    <dbReference type="NCBI Taxonomy" id="37621"/>
    <lineage>
        <taxon>Eukaryota</taxon>
        <taxon>Metazoa</taxon>
        <taxon>Ecdysozoa</taxon>
        <taxon>Scalidophora</taxon>
        <taxon>Priapulida</taxon>
        <taxon>Priapulimorpha</taxon>
        <taxon>Priapulimorphida</taxon>
        <taxon>Priapulidae</taxon>
        <taxon>Priapulus</taxon>
    </lineage>
</organism>
<comment type="function">
    <text evidence="8">Functions as a component of the nuclear pore complex (NPC).</text>
</comment>
<keyword evidence="8" id="KW-0472">Membrane</keyword>
<evidence type="ECO:0000313" key="11">
    <source>
        <dbReference type="RefSeq" id="XP_014668876.1"/>
    </source>
</evidence>
<evidence type="ECO:0000256" key="5">
    <source>
        <dbReference type="ARBA" id="ARBA00023010"/>
    </source>
</evidence>
<keyword evidence="3" id="KW-0509">mRNA transport</keyword>
<evidence type="ECO:0000256" key="6">
    <source>
        <dbReference type="ARBA" id="ARBA00023132"/>
    </source>
</evidence>
<dbReference type="RefSeq" id="XP_014668876.1">
    <property type="nucleotide sequence ID" value="XM_014813390.1"/>
</dbReference>